<keyword evidence="1" id="KW-1133">Transmembrane helix</keyword>
<comment type="caution">
    <text evidence="2">The sequence shown here is derived from an EMBL/GenBank/DDBJ whole genome shotgun (WGS) entry which is preliminary data.</text>
</comment>
<accession>A0ABS7IYR1</accession>
<feature type="transmembrane region" description="Helical" evidence="1">
    <location>
        <begin position="50"/>
        <end position="69"/>
    </location>
</feature>
<evidence type="ECO:0008006" key="4">
    <source>
        <dbReference type="Google" id="ProtNLM"/>
    </source>
</evidence>
<keyword evidence="1" id="KW-0812">Transmembrane</keyword>
<gene>
    <name evidence="2" type="ORF">K3152_10645</name>
</gene>
<name>A0ABS7IYR1_9SPHN</name>
<sequence length="170" mass="18317">MEALKIIVFSVLAAVVYGILHDQVTAHVCVEYFTVAHPPVFATNSPFWLAVGWGIIATWWVGAILGLILTLSARCGAASKIAFCSLRPKIVLLMLISATMALAAGLLGALLQSSGLNVIGSWENEILATRHSRFAFAAWAHTASYLIGGIGGLILAIATLRKRFRQRFPR</sequence>
<dbReference type="Proteomes" id="UP000783253">
    <property type="component" value="Unassembled WGS sequence"/>
</dbReference>
<evidence type="ECO:0000313" key="2">
    <source>
        <dbReference type="EMBL" id="MBX7458703.1"/>
    </source>
</evidence>
<proteinExistence type="predicted"/>
<protein>
    <recommendedName>
        <fullName evidence="4">DUF3995 domain-containing protein</fullName>
    </recommendedName>
</protein>
<feature type="transmembrane region" description="Helical" evidence="1">
    <location>
        <begin position="90"/>
        <end position="114"/>
    </location>
</feature>
<dbReference type="EMBL" id="JAIGNK010000003">
    <property type="protein sequence ID" value="MBX7458703.1"/>
    <property type="molecule type" value="Genomic_DNA"/>
</dbReference>
<keyword evidence="1" id="KW-0472">Membrane</keyword>
<organism evidence="2 3">
    <name type="scientific">Qipengyuania polymorpha</name>
    <dbReference type="NCBI Taxonomy" id="2867234"/>
    <lineage>
        <taxon>Bacteria</taxon>
        <taxon>Pseudomonadati</taxon>
        <taxon>Pseudomonadota</taxon>
        <taxon>Alphaproteobacteria</taxon>
        <taxon>Sphingomonadales</taxon>
        <taxon>Erythrobacteraceae</taxon>
        <taxon>Qipengyuania</taxon>
    </lineage>
</organism>
<evidence type="ECO:0000313" key="3">
    <source>
        <dbReference type="Proteomes" id="UP000783253"/>
    </source>
</evidence>
<evidence type="ECO:0000256" key="1">
    <source>
        <dbReference type="SAM" id="Phobius"/>
    </source>
</evidence>
<keyword evidence="3" id="KW-1185">Reference proteome</keyword>
<reference evidence="2 3" key="1">
    <citation type="submission" date="2021-08" db="EMBL/GenBank/DDBJ databases">
        <title>Comparative Genomics Analysis of the Genus Qipengyuania Reveals Extensive Genetic Diversity and Metabolic Versatility, Including the Description of Fifteen Novel Species.</title>
        <authorList>
            <person name="Liu Y."/>
        </authorList>
    </citation>
    <scope>NUCLEOTIDE SEQUENCE [LARGE SCALE GENOMIC DNA]</scope>
    <source>
        <strain evidence="2 3">1NDH17</strain>
    </source>
</reference>
<dbReference type="RefSeq" id="WP_221574087.1">
    <property type="nucleotide sequence ID" value="NZ_JAIGNK010000003.1"/>
</dbReference>
<feature type="transmembrane region" description="Helical" evidence="1">
    <location>
        <begin position="134"/>
        <end position="160"/>
    </location>
</feature>